<organism evidence="6 7">
    <name type="scientific">Macrostomum lignano</name>
    <dbReference type="NCBI Taxonomy" id="282301"/>
    <lineage>
        <taxon>Eukaryota</taxon>
        <taxon>Metazoa</taxon>
        <taxon>Spiralia</taxon>
        <taxon>Lophotrochozoa</taxon>
        <taxon>Platyhelminthes</taxon>
        <taxon>Rhabditophora</taxon>
        <taxon>Macrostomorpha</taxon>
        <taxon>Macrostomida</taxon>
        <taxon>Macrostomidae</taxon>
        <taxon>Macrostomum</taxon>
    </lineage>
</organism>
<reference evidence="7" key="1">
    <citation type="submission" date="2016-11" db="UniProtKB">
        <authorList>
            <consortium name="WormBaseParasite"/>
        </authorList>
    </citation>
    <scope>IDENTIFICATION</scope>
</reference>
<dbReference type="SUPFAM" id="SSF53474">
    <property type="entry name" value="alpha/beta-Hydrolases"/>
    <property type="match status" value="2"/>
</dbReference>
<comment type="similarity">
    <text evidence="1">Belongs to the type-B carboxylesterase/lipase family.</text>
</comment>
<dbReference type="InterPro" id="IPR029058">
    <property type="entry name" value="AB_hydrolase_fold"/>
</dbReference>
<dbReference type="Gene3D" id="3.40.50.1820">
    <property type="entry name" value="alpha/beta hydrolase"/>
    <property type="match status" value="2"/>
</dbReference>
<keyword evidence="3" id="KW-0378">Hydrolase</keyword>
<evidence type="ECO:0000256" key="1">
    <source>
        <dbReference type="ARBA" id="ARBA00005964"/>
    </source>
</evidence>
<evidence type="ECO:0000313" key="7">
    <source>
        <dbReference type="WBParaSite" id="maker-unitig_41237-snap-gene-0.2-mRNA-1"/>
    </source>
</evidence>
<feature type="region of interest" description="Disordered" evidence="4">
    <location>
        <begin position="137"/>
        <end position="185"/>
    </location>
</feature>
<evidence type="ECO:0000259" key="5">
    <source>
        <dbReference type="Pfam" id="PF00135"/>
    </source>
</evidence>
<accession>A0A1I8FPH1</accession>
<feature type="region of interest" description="Disordered" evidence="4">
    <location>
        <begin position="274"/>
        <end position="293"/>
    </location>
</feature>
<feature type="compositionally biased region" description="Pro residues" evidence="4">
    <location>
        <begin position="548"/>
        <end position="557"/>
    </location>
</feature>
<feature type="region of interest" description="Disordered" evidence="4">
    <location>
        <begin position="530"/>
        <end position="568"/>
    </location>
</feature>
<dbReference type="PANTHER" id="PTHR43918:SF4">
    <property type="entry name" value="CARBOXYLIC ESTER HYDROLASE"/>
    <property type="match status" value="1"/>
</dbReference>
<feature type="compositionally biased region" description="Polar residues" evidence="4">
    <location>
        <begin position="169"/>
        <end position="178"/>
    </location>
</feature>
<dbReference type="GO" id="GO:0006581">
    <property type="term" value="P:acetylcholine catabolic process"/>
    <property type="evidence" value="ECO:0007669"/>
    <property type="project" value="TreeGrafter"/>
</dbReference>
<feature type="compositionally biased region" description="Basic residues" evidence="4">
    <location>
        <begin position="152"/>
        <end position="166"/>
    </location>
</feature>
<evidence type="ECO:0000313" key="6">
    <source>
        <dbReference type="Proteomes" id="UP000095280"/>
    </source>
</evidence>
<keyword evidence="2" id="KW-0719">Serine esterase</keyword>
<dbReference type="PANTHER" id="PTHR43918">
    <property type="entry name" value="ACETYLCHOLINESTERASE"/>
    <property type="match status" value="1"/>
</dbReference>
<dbReference type="Pfam" id="PF00135">
    <property type="entry name" value="COesterase"/>
    <property type="match status" value="1"/>
</dbReference>
<dbReference type="InterPro" id="IPR002018">
    <property type="entry name" value="CarbesteraseB"/>
</dbReference>
<feature type="compositionally biased region" description="Pro residues" evidence="4">
    <location>
        <begin position="279"/>
        <end position="293"/>
    </location>
</feature>
<feature type="domain" description="Carboxylesterase type B" evidence="5">
    <location>
        <begin position="22"/>
        <end position="54"/>
    </location>
</feature>
<sequence>DSASLATVPCQDRTTALRIKRLALEFLRDQLHRFGGDPARVTLAGHGAAAAAVGPRSACTRLEAADSRASSLMSGPWPPPRRRAVGLAEDLLDAESLLWAGLRRRRLVGSRRPSTPPRCRTRFALWRLQRLPDGRASELASAGAGGAGASRAGRRLRARSTRRHLRPSWTASSASFPASTRPAETPRCSGRRYLRLTLSDWPHFAYGGRVRQILARALSDFWRRLSQSRLASSSAGAFDFLRFGAKTGVNSTSGGFAFEPGRCPLWSAEMSLASNLSASPPPPQPPPPPPPARISPGVCAAVLEHGAAELHREYSRAGQGWSARQSAPPLAKPKARVSAAGAARDLRGLPLPELVWTPCTRTGTSITSPSWCSFTAASFRLATPSMSAGGAATCWTRWMRWVTVAYRLGALGFLWLQNASVPANLGLRDQRWPSSGCAYNVALFWRQPQQNQPGGAEAGLPPSGFHLLTEPAAVPARRPSVGLAELPLRGVANADEVECGRCSENFTASYLNCSQSARLSCWTACATSTSSKSSARPQTSQRDVAGPPARPSSPSDPPWTRLPEVQTDRGRWTALPRCPLAGWARGTSRQHAGCGVLLPDGLKRDARARGWSTCGQSLRHFPAPSGESLSSVGLEAASRRFAEFPSSTADAAASGTSRRPSCCRGRWAIGTLPVLPGASWPKRLL</sequence>
<dbReference type="AlphaFoldDB" id="A0A1I8FPH1"/>
<dbReference type="GO" id="GO:0003990">
    <property type="term" value="F:acetylcholinesterase activity"/>
    <property type="evidence" value="ECO:0007669"/>
    <property type="project" value="TreeGrafter"/>
</dbReference>
<evidence type="ECO:0000256" key="3">
    <source>
        <dbReference type="ARBA" id="ARBA00022801"/>
    </source>
</evidence>
<keyword evidence="6" id="KW-1185">Reference proteome</keyword>
<dbReference type="GO" id="GO:0019695">
    <property type="term" value="P:choline metabolic process"/>
    <property type="evidence" value="ECO:0007669"/>
    <property type="project" value="TreeGrafter"/>
</dbReference>
<dbReference type="GO" id="GO:0005615">
    <property type="term" value="C:extracellular space"/>
    <property type="evidence" value="ECO:0007669"/>
    <property type="project" value="TreeGrafter"/>
</dbReference>
<evidence type="ECO:0000256" key="4">
    <source>
        <dbReference type="SAM" id="MobiDB-lite"/>
    </source>
</evidence>
<dbReference type="GO" id="GO:0005886">
    <property type="term" value="C:plasma membrane"/>
    <property type="evidence" value="ECO:0007669"/>
    <property type="project" value="TreeGrafter"/>
</dbReference>
<protein>
    <submittedName>
        <fullName evidence="7">COesterase domain-containing protein</fullName>
    </submittedName>
</protein>
<evidence type="ECO:0000256" key="2">
    <source>
        <dbReference type="ARBA" id="ARBA00022487"/>
    </source>
</evidence>
<proteinExistence type="inferred from homology"/>
<name>A0A1I8FPH1_9PLAT</name>
<dbReference type="WBParaSite" id="maker-unitig_41237-snap-gene-0.2-mRNA-1">
    <property type="protein sequence ID" value="maker-unitig_41237-snap-gene-0.2-mRNA-1"/>
    <property type="gene ID" value="maker-unitig_41237-snap-gene-0.2"/>
</dbReference>
<dbReference type="InterPro" id="IPR050654">
    <property type="entry name" value="AChE-related_enzymes"/>
</dbReference>
<dbReference type="Proteomes" id="UP000095280">
    <property type="component" value="Unplaced"/>
</dbReference>